<evidence type="ECO:0000313" key="1">
    <source>
        <dbReference type="EMBL" id="OOQ60773.1"/>
    </source>
</evidence>
<protein>
    <submittedName>
        <fullName evidence="1">Uncharacterized protein</fullName>
    </submittedName>
</protein>
<dbReference type="AlphaFoldDB" id="A0A1S9PIJ6"/>
<proteinExistence type="predicted"/>
<dbReference type="Pfam" id="PF19452">
    <property type="entry name" value="DUF5990"/>
    <property type="match status" value="1"/>
</dbReference>
<evidence type="ECO:0000313" key="2">
    <source>
        <dbReference type="Proteomes" id="UP000189739"/>
    </source>
</evidence>
<comment type="caution">
    <text evidence="1">The sequence shown here is derived from an EMBL/GenBank/DDBJ whole genome shotgun (WGS) entry which is preliminary data.</text>
</comment>
<name>A0A1S9PIJ6_9SPHI</name>
<dbReference type="OrthoDB" id="8796340at2"/>
<gene>
    <name evidence="1" type="ORF">BC343_22615</name>
</gene>
<sequence>MPVNRNTIELHITLQKPPANLVYSLQKGSGANYEPVQVQPSTGEDLYFTLEIEIKGSPATLETPDFRGPYVQGPVGGRFIYLDIGSYAGGGGWSGRLKIPLTGISWQQVEAGQQLRSTVPGTGKNGMPNCATVKPFEGWK</sequence>
<keyword evidence="2" id="KW-1185">Reference proteome</keyword>
<dbReference type="EMBL" id="MBTF01000004">
    <property type="protein sequence ID" value="OOQ60773.1"/>
    <property type="molecule type" value="Genomic_DNA"/>
</dbReference>
<reference evidence="1 2" key="1">
    <citation type="submission" date="2016-07" db="EMBL/GenBank/DDBJ databases">
        <title>Genomic analysis of zinc-resistant bacterium Mucilaginibacter pedocola TBZ30.</title>
        <authorList>
            <person name="Huang J."/>
            <person name="Tang J."/>
        </authorList>
    </citation>
    <scope>NUCLEOTIDE SEQUENCE [LARGE SCALE GENOMIC DNA]</scope>
    <source>
        <strain evidence="1 2">TBZ30</strain>
    </source>
</reference>
<dbReference type="RefSeq" id="WP_078347079.1">
    <property type="nucleotide sequence ID" value="NZ_MBTF01000004.1"/>
</dbReference>
<dbReference type="Proteomes" id="UP000189739">
    <property type="component" value="Unassembled WGS sequence"/>
</dbReference>
<accession>A0A1S9PIJ6</accession>
<dbReference type="InterPro" id="IPR046032">
    <property type="entry name" value="DUF5990"/>
</dbReference>
<organism evidence="1 2">
    <name type="scientific">Mucilaginibacter pedocola</name>
    <dbReference type="NCBI Taxonomy" id="1792845"/>
    <lineage>
        <taxon>Bacteria</taxon>
        <taxon>Pseudomonadati</taxon>
        <taxon>Bacteroidota</taxon>
        <taxon>Sphingobacteriia</taxon>
        <taxon>Sphingobacteriales</taxon>
        <taxon>Sphingobacteriaceae</taxon>
        <taxon>Mucilaginibacter</taxon>
    </lineage>
</organism>